<name>A0AAD9MKH1_PROWI</name>
<dbReference type="CDD" id="cd14132">
    <property type="entry name" value="STKc_CK2_alpha"/>
    <property type="match status" value="1"/>
</dbReference>
<dbReference type="InterPro" id="IPR000719">
    <property type="entry name" value="Prot_kinase_dom"/>
</dbReference>
<dbReference type="EC" id="2.7.11.1" evidence="1"/>
<dbReference type="AlphaFoldDB" id="A0AAD9MKH1"/>
<dbReference type="SMART" id="SM00220">
    <property type="entry name" value="S_TKc"/>
    <property type="match status" value="1"/>
</dbReference>
<keyword evidence="2 11" id="KW-0723">Serine/threonine-protein kinase</keyword>
<dbReference type="PANTHER" id="PTHR24054:SF0">
    <property type="entry name" value="CASEIN KINASE II SUBUNIT ALPHA"/>
    <property type="match status" value="1"/>
</dbReference>
<comment type="caution">
    <text evidence="13">The sequence shown here is derived from an EMBL/GenBank/DDBJ whole genome shotgun (WGS) entry which is preliminary data.</text>
</comment>
<keyword evidence="4 10" id="KW-0547">Nucleotide-binding</keyword>
<dbReference type="Proteomes" id="UP001255856">
    <property type="component" value="Unassembled WGS sequence"/>
</dbReference>
<evidence type="ECO:0000256" key="4">
    <source>
        <dbReference type="ARBA" id="ARBA00022741"/>
    </source>
</evidence>
<dbReference type="InterPro" id="IPR017441">
    <property type="entry name" value="Protein_kinase_ATP_BS"/>
</dbReference>
<dbReference type="GO" id="GO:0005634">
    <property type="term" value="C:nucleus"/>
    <property type="evidence" value="ECO:0007669"/>
    <property type="project" value="TreeGrafter"/>
</dbReference>
<dbReference type="Gene3D" id="3.30.200.20">
    <property type="entry name" value="Phosphorylase Kinase, domain 1"/>
    <property type="match status" value="1"/>
</dbReference>
<dbReference type="GO" id="GO:0005956">
    <property type="term" value="C:protein kinase CK2 complex"/>
    <property type="evidence" value="ECO:0007669"/>
    <property type="project" value="TreeGrafter"/>
</dbReference>
<evidence type="ECO:0000313" key="14">
    <source>
        <dbReference type="Proteomes" id="UP001255856"/>
    </source>
</evidence>
<keyword evidence="14" id="KW-1185">Reference proteome</keyword>
<evidence type="ECO:0000256" key="8">
    <source>
        <dbReference type="ARBA" id="ARBA00048679"/>
    </source>
</evidence>
<keyword evidence="6 10" id="KW-0067">ATP-binding</keyword>
<evidence type="ECO:0000313" key="13">
    <source>
        <dbReference type="EMBL" id="KAK2076353.1"/>
    </source>
</evidence>
<gene>
    <name evidence="13" type="primary">CKA4</name>
    <name evidence="13" type="ORF">QBZ16_000878</name>
</gene>
<accession>A0AAD9MKH1</accession>
<evidence type="ECO:0000256" key="5">
    <source>
        <dbReference type="ARBA" id="ARBA00022777"/>
    </source>
</evidence>
<dbReference type="Pfam" id="PF00069">
    <property type="entry name" value="Pkinase"/>
    <property type="match status" value="1"/>
</dbReference>
<dbReference type="InterPro" id="IPR045216">
    <property type="entry name" value="CK2_alpha"/>
</dbReference>
<evidence type="ECO:0000256" key="7">
    <source>
        <dbReference type="ARBA" id="ARBA00047899"/>
    </source>
</evidence>
<keyword evidence="3" id="KW-0808">Transferase</keyword>
<evidence type="ECO:0000256" key="9">
    <source>
        <dbReference type="ARBA" id="ARBA00061236"/>
    </source>
</evidence>
<dbReference type="FunFam" id="3.30.200.20:FF:000088">
    <property type="entry name" value="Casein kinase II subunit alpha"/>
    <property type="match status" value="1"/>
</dbReference>
<evidence type="ECO:0000256" key="11">
    <source>
        <dbReference type="RuleBase" id="RU000304"/>
    </source>
</evidence>
<dbReference type="PROSITE" id="PS00107">
    <property type="entry name" value="PROTEIN_KINASE_ATP"/>
    <property type="match status" value="1"/>
</dbReference>
<dbReference type="FunFam" id="1.10.510.10:FF:000059">
    <property type="entry name" value="Casein kinase II subunit alpha"/>
    <property type="match status" value="1"/>
</dbReference>
<proteinExistence type="inferred from homology"/>
<evidence type="ECO:0000256" key="6">
    <source>
        <dbReference type="ARBA" id="ARBA00022840"/>
    </source>
</evidence>
<evidence type="ECO:0000256" key="2">
    <source>
        <dbReference type="ARBA" id="ARBA00022527"/>
    </source>
</evidence>
<reference evidence="13" key="1">
    <citation type="submission" date="2021-01" db="EMBL/GenBank/DDBJ databases">
        <authorList>
            <person name="Eckstrom K.M.E."/>
        </authorList>
    </citation>
    <scope>NUCLEOTIDE SEQUENCE</scope>
    <source>
        <strain evidence="13">UVCC 0001</strain>
    </source>
</reference>
<dbReference type="GO" id="GO:0004674">
    <property type="term" value="F:protein serine/threonine kinase activity"/>
    <property type="evidence" value="ECO:0007669"/>
    <property type="project" value="UniProtKB-KW"/>
</dbReference>
<dbReference type="PANTHER" id="PTHR24054">
    <property type="entry name" value="CASEIN KINASE II SUBUNIT ALPHA"/>
    <property type="match status" value="1"/>
</dbReference>
<dbReference type="Gene3D" id="1.10.510.10">
    <property type="entry name" value="Transferase(Phosphotransferase) domain 1"/>
    <property type="match status" value="1"/>
</dbReference>
<evidence type="ECO:0000256" key="10">
    <source>
        <dbReference type="PROSITE-ProRule" id="PRU10141"/>
    </source>
</evidence>
<protein>
    <recommendedName>
        <fullName evidence="1">non-specific serine/threonine protein kinase</fullName>
        <ecNumber evidence="1">2.7.11.1</ecNumber>
    </recommendedName>
</protein>
<evidence type="ECO:0000256" key="1">
    <source>
        <dbReference type="ARBA" id="ARBA00012513"/>
    </source>
</evidence>
<comment type="catalytic activity">
    <reaction evidence="7">
        <text>L-threonyl-[protein] + ATP = O-phospho-L-threonyl-[protein] + ADP + H(+)</text>
        <dbReference type="Rhea" id="RHEA:46608"/>
        <dbReference type="Rhea" id="RHEA-COMP:11060"/>
        <dbReference type="Rhea" id="RHEA-COMP:11605"/>
        <dbReference type="ChEBI" id="CHEBI:15378"/>
        <dbReference type="ChEBI" id="CHEBI:30013"/>
        <dbReference type="ChEBI" id="CHEBI:30616"/>
        <dbReference type="ChEBI" id="CHEBI:61977"/>
        <dbReference type="ChEBI" id="CHEBI:456216"/>
        <dbReference type="EC" id="2.7.11.1"/>
    </reaction>
</comment>
<dbReference type="PROSITE" id="PS50011">
    <property type="entry name" value="PROTEIN_KINASE_DOM"/>
    <property type="match status" value="1"/>
</dbReference>
<keyword evidence="5 13" id="KW-0418">Kinase</keyword>
<dbReference type="GO" id="GO:0005524">
    <property type="term" value="F:ATP binding"/>
    <property type="evidence" value="ECO:0007669"/>
    <property type="project" value="UniProtKB-UniRule"/>
</dbReference>
<dbReference type="InterPro" id="IPR008271">
    <property type="entry name" value="Ser/Thr_kinase_AS"/>
</dbReference>
<comment type="similarity">
    <text evidence="9">Belongs to the protein kinase superfamily. Ser/Thr protein kinase family. CK2 subfamily.</text>
</comment>
<evidence type="ECO:0000259" key="12">
    <source>
        <dbReference type="PROSITE" id="PS50011"/>
    </source>
</evidence>
<dbReference type="GO" id="GO:0005829">
    <property type="term" value="C:cytosol"/>
    <property type="evidence" value="ECO:0007669"/>
    <property type="project" value="TreeGrafter"/>
</dbReference>
<dbReference type="GO" id="GO:0051726">
    <property type="term" value="P:regulation of cell cycle"/>
    <property type="evidence" value="ECO:0007669"/>
    <property type="project" value="TreeGrafter"/>
</dbReference>
<evidence type="ECO:0000256" key="3">
    <source>
        <dbReference type="ARBA" id="ARBA00022679"/>
    </source>
</evidence>
<dbReference type="EMBL" id="JASFZW010000010">
    <property type="protein sequence ID" value="KAK2076353.1"/>
    <property type="molecule type" value="Genomic_DNA"/>
</dbReference>
<sequence>MASGSSPLEKLKLADRVLPAHRADANLKNPKDYWDYENFTPEWGEQDHYEVVRKVGRGKYSEVFEGIDTRTGDKCVIKILKPVKKKKIKREIKILQNLRGGPNIITLLDTVRDAASKTPSLVFEHVDNTDFKVLYPTLSDADVRYYIYEVLRALDFSHSRGIMHRDVKPHNIMIDHARRELRLIDWGLAEFYHPGKEYNVRVASRYFKGPELLVDLQDYDYALDLWSLGCMLAGMVFRKEPFFYGNDNYDQLVKICRVLGTDEFYRYLDKYGLELDPQLEGLVGRHSRKPWTRFITPENQHLVSPEAIDFIDKLLRYDHEERLTAQEAMAHPYLAAFHKPAAANETAQV</sequence>
<comment type="catalytic activity">
    <reaction evidence="8">
        <text>L-seryl-[protein] + ATP = O-phospho-L-seryl-[protein] + ADP + H(+)</text>
        <dbReference type="Rhea" id="RHEA:17989"/>
        <dbReference type="Rhea" id="RHEA-COMP:9863"/>
        <dbReference type="Rhea" id="RHEA-COMP:11604"/>
        <dbReference type="ChEBI" id="CHEBI:15378"/>
        <dbReference type="ChEBI" id="CHEBI:29999"/>
        <dbReference type="ChEBI" id="CHEBI:30616"/>
        <dbReference type="ChEBI" id="CHEBI:83421"/>
        <dbReference type="ChEBI" id="CHEBI:456216"/>
        <dbReference type="EC" id="2.7.11.1"/>
    </reaction>
</comment>
<organism evidence="13 14">
    <name type="scientific">Prototheca wickerhamii</name>
    <dbReference type="NCBI Taxonomy" id="3111"/>
    <lineage>
        <taxon>Eukaryota</taxon>
        <taxon>Viridiplantae</taxon>
        <taxon>Chlorophyta</taxon>
        <taxon>core chlorophytes</taxon>
        <taxon>Trebouxiophyceae</taxon>
        <taxon>Chlorellales</taxon>
        <taxon>Chlorellaceae</taxon>
        <taxon>Prototheca</taxon>
    </lineage>
</organism>
<dbReference type="SUPFAM" id="SSF56112">
    <property type="entry name" value="Protein kinase-like (PK-like)"/>
    <property type="match status" value="1"/>
</dbReference>
<dbReference type="InterPro" id="IPR011009">
    <property type="entry name" value="Kinase-like_dom_sf"/>
</dbReference>
<feature type="binding site" evidence="10">
    <location>
        <position position="78"/>
    </location>
    <ligand>
        <name>ATP</name>
        <dbReference type="ChEBI" id="CHEBI:30616"/>
    </ligand>
</feature>
<feature type="domain" description="Protein kinase" evidence="12">
    <location>
        <begin position="49"/>
        <end position="334"/>
    </location>
</feature>
<dbReference type="PROSITE" id="PS00108">
    <property type="entry name" value="PROTEIN_KINASE_ST"/>
    <property type="match status" value="1"/>
</dbReference>